<protein>
    <submittedName>
        <fullName evidence="6">Gamma-glutamyltranspeptidase</fullName>
    </submittedName>
</protein>
<evidence type="ECO:0000313" key="7">
    <source>
        <dbReference type="Proteomes" id="UP001321526"/>
    </source>
</evidence>
<evidence type="ECO:0000256" key="2">
    <source>
        <dbReference type="ARBA" id="ARBA00022679"/>
    </source>
</evidence>
<dbReference type="EMBL" id="CP035631">
    <property type="protein sequence ID" value="WFF41478.1"/>
    <property type="molecule type" value="Genomic_DNA"/>
</dbReference>
<dbReference type="InterPro" id="IPR043137">
    <property type="entry name" value="GGT_ssub_C"/>
</dbReference>
<proteinExistence type="inferred from homology"/>
<keyword evidence="4" id="KW-0865">Zymogen</keyword>
<name>A0ABY8FF85_9GAMM</name>
<keyword evidence="3" id="KW-0378">Hydrolase</keyword>
<feature type="region of interest" description="Disordered" evidence="5">
    <location>
        <begin position="518"/>
        <end position="548"/>
    </location>
</feature>
<comment type="similarity">
    <text evidence="1">Belongs to the gamma-glutamyltransferase family.</text>
</comment>
<dbReference type="RefSeq" id="WP_282236103.1">
    <property type="nucleotide sequence ID" value="NZ_CP035631.1"/>
</dbReference>
<dbReference type="Proteomes" id="UP001321526">
    <property type="component" value="Chromosome"/>
</dbReference>
<keyword evidence="7" id="KW-1185">Reference proteome</keyword>
<dbReference type="PRINTS" id="PR01210">
    <property type="entry name" value="GGTRANSPTASE"/>
</dbReference>
<evidence type="ECO:0000256" key="1">
    <source>
        <dbReference type="ARBA" id="ARBA00009381"/>
    </source>
</evidence>
<dbReference type="SUPFAM" id="SSF56235">
    <property type="entry name" value="N-terminal nucleophile aminohydrolases (Ntn hydrolases)"/>
    <property type="match status" value="1"/>
</dbReference>
<sequence>MLLPSPHADSDNWTLTTPAVRSPRGAVAAQHRLAARAGAAQLNAGGNAIDAIVATAYALNAVEPWMCGLGGSGFMVIWLAREQRAVALDFQGTLAEAIRLTDYPVDPSRPKTPMGFPGVVDDANIAGYRSITVPGAVAGLDQALTRFGSRPRTEVMAPAIALAERGLQVDWFTTLQIALCARTLSRDPTSAAIYLPDGHPAAPESRLRIPQLADTLTEIAAGGAETFYRGELATKIVADLQAGGSRLSHDDLAGYTVREYTPMMATHRGYTLYTPGEASGGLRQREMLAHAETAMPVPPARPTPATWVAYAEALEACWRQHKIRTGVLAPSARHRDHSDGENGACTSSMSAVDAEGNMVALTYTLLNRFGSGVTLPQTGMLMNDSVSYFDPRPGYPTTMAGGKRINSSNMCPTVAVKDGKARFSVGASGGNLIMPAVTQVAALMMDFGMSLEEAVHLPRLDASHRGSIRVDPRLDAATLAALESRFALEIAQQRVFPKLYACVSGVARDPASGECVGLSDPTQPIGGGATPAPFQLDPLADTPPEVRP</sequence>
<dbReference type="PANTHER" id="PTHR43199">
    <property type="entry name" value="GLUTATHIONE HYDROLASE"/>
    <property type="match status" value="1"/>
</dbReference>
<dbReference type="InterPro" id="IPR029055">
    <property type="entry name" value="Ntn_hydrolases_N"/>
</dbReference>
<dbReference type="Pfam" id="PF01019">
    <property type="entry name" value="G_glu_transpept"/>
    <property type="match status" value="2"/>
</dbReference>
<dbReference type="InterPro" id="IPR051792">
    <property type="entry name" value="GGT_bact"/>
</dbReference>
<evidence type="ECO:0000256" key="3">
    <source>
        <dbReference type="ARBA" id="ARBA00022801"/>
    </source>
</evidence>
<dbReference type="PANTHER" id="PTHR43199:SF1">
    <property type="entry name" value="GLUTATHIONE HYDROLASE PROENZYME"/>
    <property type="match status" value="1"/>
</dbReference>
<organism evidence="6 7">
    <name type="scientific">Salinicola endophyticus</name>
    <dbReference type="NCBI Taxonomy" id="1949083"/>
    <lineage>
        <taxon>Bacteria</taxon>
        <taxon>Pseudomonadati</taxon>
        <taxon>Pseudomonadota</taxon>
        <taxon>Gammaproteobacteria</taxon>
        <taxon>Oceanospirillales</taxon>
        <taxon>Halomonadaceae</taxon>
        <taxon>Salinicola</taxon>
    </lineage>
</organism>
<dbReference type="Gene3D" id="3.60.20.40">
    <property type="match status" value="1"/>
</dbReference>
<evidence type="ECO:0000256" key="4">
    <source>
        <dbReference type="ARBA" id="ARBA00023145"/>
    </source>
</evidence>
<accession>A0ABY8FF85</accession>
<evidence type="ECO:0000256" key="5">
    <source>
        <dbReference type="SAM" id="MobiDB-lite"/>
    </source>
</evidence>
<gene>
    <name evidence="6" type="ORF">EVC62_08150</name>
</gene>
<evidence type="ECO:0000313" key="6">
    <source>
        <dbReference type="EMBL" id="WFF41478.1"/>
    </source>
</evidence>
<reference evidence="6 7" key="1">
    <citation type="submission" date="2019-01" db="EMBL/GenBank/DDBJ databases">
        <title>Genome sequence of Salinicola endophyticus REST5.</title>
        <authorList>
            <person name="Nascimento F.X."/>
        </authorList>
    </citation>
    <scope>NUCLEOTIDE SEQUENCE [LARGE SCALE GENOMIC DNA]</scope>
    <source>
        <strain evidence="6 7">REST5</strain>
    </source>
</reference>
<keyword evidence="2" id="KW-0808">Transferase</keyword>